<dbReference type="Pfam" id="PF05841">
    <property type="entry name" value="Apc15p"/>
    <property type="match status" value="1"/>
</dbReference>
<feature type="compositionally biased region" description="Acidic residues" evidence="2">
    <location>
        <begin position="181"/>
        <end position="201"/>
    </location>
</feature>
<accession>A0AA40CI40</accession>
<feature type="region of interest" description="Disordered" evidence="2">
    <location>
        <begin position="27"/>
        <end position="58"/>
    </location>
</feature>
<feature type="coiled-coil region" evidence="1">
    <location>
        <begin position="101"/>
        <end position="128"/>
    </location>
</feature>
<dbReference type="AlphaFoldDB" id="A0AA40CI40"/>
<comment type="caution">
    <text evidence="3">The sequence shown here is derived from an EMBL/GenBank/DDBJ whole genome shotgun (WGS) entry which is preliminary data.</text>
</comment>
<proteinExistence type="predicted"/>
<feature type="region of interest" description="Disordered" evidence="2">
    <location>
        <begin position="131"/>
        <end position="234"/>
    </location>
</feature>
<feature type="compositionally biased region" description="Acidic residues" evidence="2">
    <location>
        <begin position="281"/>
        <end position="299"/>
    </location>
</feature>
<name>A0AA40CI40_9PEZI</name>
<organism evidence="3 4">
    <name type="scientific">Cercophora newfieldiana</name>
    <dbReference type="NCBI Taxonomy" id="92897"/>
    <lineage>
        <taxon>Eukaryota</taxon>
        <taxon>Fungi</taxon>
        <taxon>Dikarya</taxon>
        <taxon>Ascomycota</taxon>
        <taxon>Pezizomycotina</taxon>
        <taxon>Sordariomycetes</taxon>
        <taxon>Sordariomycetidae</taxon>
        <taxon>Sordariales</taxon>
        <taxon>Lasiosphaeriaceae</taxon>
        <taxon>Cercophora</taxon>
    </lineage>
</organism>
<dbReference type="EMBL" id="JAULSV010000007">
    <property type="protein sequence ID" value="KAK0639292.1"/>
    <property type="molecule type" value="Genomic_DNA"/>
</dbReference>
<dbReference type="GO" id="GO:0031145">
    <property type="term" value="P:anaphase-promoting complex-dependent catabolic process"/>
    <property type="evidence" value="ECO:0007669"/>
    <property type="project" value="InterPro"/>
</dbReference>
<feature type="region of interest" description="Disordered" evidence="2">
    <location>
        <begin position="277"/>
        <end position="405"/>
    </location>
</feature>
<feature type="compositionally biased region" description="Gly residues" evidence="2">
    <location>
        <begin position="133"/>
        <end position="148"/>
    </location>
</feature>
<evidence type="ECO:0000313" key="3">
    <source>
        <dbReference type="EMBL" id="KAK0639292.1"/>
    </source>
</evidence>
<evidence type="ECO:0000256" key="1">
    <source>
        <dbReference type="SAM" id="Coils"/>
    </source>
</evidence>
<dbReference type="InterPro" id="IPR008402">
    <property type="entry name" value="APC_su15/mnd2"/>
</dbReference>
<feature type="compositionally biased region" description="Polar residues" evidence="2">
    <location>
        <begin position="358"/>
        <end position="374"/>
    </location>
</feature>
<gene>
    <name evidence="3" type="ORF">B0T16DRAFT_462985</name>
</gene>
<protein>
    <submittedName>
        <fullName evidence="3">Apc15p protein-domain-containing protein</fullName>
    </submittedName>
</protein>
<dbReference type="Proteomes" id="UP001174936">
    <property type="component" value="Unassembled WGS sequence"/>
</dbReference>
<evidence type="ECO:0000256" key="2">
    <source>
        <dbReference type="SAM" id="MobiDB-lite"/>
    </source>
</evidence>
<keyword evidence="1" id="KW-0175">Coiled coil</keyword>
<reference evidence="3" key="1">
    <citation type="submission" date="2023-06" db="EMBL/GenBank/DDBJ databases">
        <title>Genome-scale phylogeny and comparative genomics of the fungal order Sordariales.</title>
        <authorList>
            <consortium name="Lawrence Berkeley National Laboratory"/>
            <person name="Hensen N."/>
            <person name="Bonometti L."/>
            <person name="Westerberg I."/>
            <person name="Brannstrom I.O."/>
            <person name="Guillou S."/>
            <person name="Cros-Aarteil S."/>
            <person name="Calhoun S."/>
            <person name="Haridas S."/>
            <person name="Kuo A."/>
            <person name="Mondo S."/>
            <person name="Pangilinan J."/>
            <person name="Riley R."/>
            <person name="Labutti K."/>
            <person name="Andreopoulos B."/>
            <person name="Lipzen A."/>
            <person name="Chen C."/>
            <person name="Yanf M."/>
            <person name="Daum C."/>
            <person name="Ng V."/>
            <person name="Clum A."/>
            <person name="Steindorff A."/>
            <person name="Ohm R."/>
            <person name="Martin F."/>
            <person name="Silar P."/>
            <person name="Natvig D."/>
            <person name="Lalanne C."/>
            <person name="Gautier V."/>
            <person name="Ament-Velasquez S.L."/>
            <person name="Kruys A."/>
            <person name="Hutchinson M.I."/>
            <person name="Powell A.J."/>
            <person name="Barry K."/>
            <person name="Miller A.N."/>
            <person name="Grigoriev I.V."/>
            <person name="Debuchy R."/>
            <person name="Gladieux P."/>
            <person name="Thoren M.H."/>
            <person name="Johannesson H."/>
        </authorList>
    </citation>
    <scope>NUCLEOTIDE SEQUENCE</scope>
    <source>
        <strain evidence="3">SMH2532-1</strain>
    </source>
</reference>
<sequence>MFSFFPDLTPRDSHSLWYTSSRNTHLPAPTPLHPDAALDGPGPSANNPRLRPGQQHSAAQIIDRSFLGRLRDEERTNDRRRANVANLGQTWLKPPGVTKTLFQMREERREAEEHAEAMRREMLAQELAEAAEAGGGGMAPEEGGAGMDGDGDEQMMEGEGARDLDEDIPDADEGGFGFDGVSDDEEDDDEDEQDDEDEENESSGVEEGGGQLRRVQQRELADRVASMRATEDRMREMMARGGNGAATGGNMYGGDEDIDEEDQADILEEDDLISTMYPGELEPDMDVGMDANLDDDIPEAESLGGYEHTDSEASLSSDEDVGHNVSFGGMRAPHLPHIRSSMAGGAGPRSSMAGGYGQRSSMGAQAQRNNTASGHGSRSSLDISSILSRDGSSMMGSSPRLRRGN</sequence>
<evidence type="ECO:0000313" key="4">
    <source>
        <dbReference type="Proteomes" id="UP001174936"/>
    </source>
</evidence>
<feature type="compositionally biased region" description="Low complexity" evidence="2">
    <location>
        <begin position="376"/>
        <end position="393"/>
    </location>
</feature>
<keyword evidence="4" id="KW-1185">Reference proteome</keyword>
<feature type="compositionally biased region" description="Acidic residues" evidence="2">
    <location>
        <begin position="164"/>
        <end position="173"/>
    </location>
</feature>
<dbReference type="GO" id="GO:0005680">
    <property type="term" value="C:anaphase-promoting complex"/>
    <property type="evidence" value="ECO:0007669"/>
    <property type="project" value="InterPro"/>
</dbReference>